<dbReference type="SUPFAM" id="SSF48056">
    <property type="entry name" value="Di-copper centre-containing domain"/>
    <property type="match status" value="1"/>
</dbReference>
<evidence type="ECO:0000313" key="6">
    <source>
        <dbReference type="Proteomes" id="UP000829291"/>
    </source>
</evidence>
<reference evidence="7" key="1">
    <citation type="submission" date="2025-08" db="UniProtKB">
        <authorList>
            <consortium name="RefSeq"/>
        </authorList>
    </citation>
    <scope>IDENTIFICATION</scope>
    <source>
        <tissue evidence="7">Thorax and Abdomen</tissue>
    </source>
</reference>
<dbReference type="InParanoid" id="A0A6J0BE49"/>
<dbReference type="FunCoup" id="A0A6J0BE49">
    <property type="interactions" value="11"/>
</dbReference>
<dbReference type="InterPro" id="IPR014756">
    <property type="entry name" value="Ig_E-set"/>
</dbReference>
<dbReference type="InterPro" id="IPR000896">
    <property type="entry name" value="Hemocyanin/hexamerin_mid_dom"/>
</dbReference>
<feature type="domain" description="Hemocyanin C-terminal" evidence="5">
    <location>
        <begin position="437"/>
        <end position="668"/>
    </location>
</feature>
<dbReference type="Proteomes" id="UP000829291">
    <property type="component" value="Chromosome 7"/>
</dbReference>
<sequence>MIRQVAILAVAAFCLAASDPVHVKAPNNELALRLTYDLVWRTQRTGKLSKEVQDNVDPNFSIPDYLPTWPDKEALADFWARYQYGMLPPGAIFSIYHADQLEEAVSIFKVMHTAANPWLFFQFSVWAFKNVNREYWTYALNMAIMYRDDFKSMAMPSPHTIFPNYFFNTDVLHQLHTFRMDYQYEAIEGGENVHEVVVPGNYTNWYITGSMNPESNLTYYLEDPDLNNFYAYLHVESPFWMSSTMYNQLSHEFRGSVYFWVHHMLINRYRMERLSHRIPMMETVDWKQPIAMGYYPQMTYSNGLHFPRRDEWTKVPMFKHHHVQHLEKYESRVMEVAESGIVVERDGNLKHLNDAEGLNIFGNIVEGNNDSWNSFYYGSVDHLSRHILGFCLEPENKYQILPSALEHASTSMRDPGFYRIYDKIDDYYRTFMKRLGPYTKNELASPGITVTEASVSKLVTYFEYTNVFVTGVNRTADNKWVSFYVRQRRLNHHPFDINIKVHTDEATKASIRIFLGPKYDQYGRNMTDTSKYFYQVDYWVTDLKSGDNEIIRKSTEFTLSVVDHKNDEHFYKTVNKVVHGVDPVPKNPITTGFPNRLILPRGLPEGMKFQIFVDVRKFDETKAKTLKSRFFTKGITIDKPFGFPLDRPMKEYTFGLPNMHLFDAVIYYYADESKLNLTA</sequence>
<dbReference type="InterPro" id="IPR005204">
    <property type="entry name" value="Hemocyanin_N"/>
</dbReference>
<dbReference type="PANTHER" id="PTHR11511:SF5">
    <property type="entry name" value="FAT-BODY PROTEIN 1-RELATED"/>
    <property type="match status" value="1"/>
</dbReference>
<dbReference type="InterPro" id="IPR013788">
    <property type="entry name" value="Hemocyanin/hexamerin"/>
</dbReference>
<feature type="signal peptide" evidence="2">
    <location>
        <begin position="1"/>
        <end position="16"/>
    </location>
</feature>
<dbReference type="InterPro" id="IPR037020">
    <property type="entry name" value="Hemocyanin_C_sf"/>
</dbReference>
<evidence type="ECO:0000256" key="1">
    <source>
        <dbReference type="ARBA" id="ARBA00022761"/>
    </source>
</evidence>
<dbReference type="Gene3D" id="2.60.40.1520">
    <property type="entry name" value="Hemocyanin, C-terminal domain"/>
    <property type="match status" value="1"/>
</dbReference>
<dbReference type="GO" id="GO:0005615">
    <property type="term" value="C:extracellular space"/>
    <property type="evidence" value="ECO:0007669"/>
    <property type="project" value="UniProtKB-ARBA"/>
</dbReference>
<dbReference type="Pfam" id="PF03722">
    <property type="entry name" value="Hemocyanin_N"/>
    <property type="match status" value="1"/>
</dbReference>
<evidence type="ECO:0000259" key="3">
    <source>
        <dbReference type="Pfam" id="PF00372"/>
    </source>
</evidence>
<dbReference type="PROSITE" id="PS00210">
    <property type="entry name" value="HEMOCYANIN_2"/>
    <property type="match status" value="1"/>
</dbReference>
<dbReference type="PRINTS" id="PR00187">
    <property type="entry name" value="HAEMOCYANIN"/>
</dbReference>
<evidence type="ECO:0000313" key="7">
    <source>
        <dbReference type="RefSeq" id="XP_015512656.1"/>
    </source>
</evidence>
<keyword evidence="6" id="KW-1185">Reference proteome</keyword>
<keyword evidence="1" id="KW-0758">Storage protein</keyword>
<evidence type="ECO:0000259" key="5">
    <source>
        <dbReference type="Pfam" id="PF03723"/>
    </source>
</evidence>
<feature type="chain" id="PRO_5027117262" evidence="2">
    <location>
        <begin position="17"/>
        <end position="679"/>
    </location>
</feature>
<feature type="domain" description="Hemocyanin N-terminal" evidence="4">
    <location>
        <begin position="52"/>
        <end position="151"/>
    </location>
</feature>
<dbReference type="Pfam" id="PF03723">
    <property type="entry name" value="Hemocyanin_C"/>
    <property type="match status" value="1"/>
</dbReference>
<dbReference type="Gene3D" id="1.10.1280.10">
    <property type="entry name" value="Di-copper center containing domain from catechol oxidase"/>
    <property type="match status" value="1"/>
</dbReference>
<dbReference type="InterPro" id="IPR008922">
    <property type="entry name" value="Di-copper_centre_dom_sf"/>
</dbReference>
<dbReference type="AlphaFoldDB" id="A0A6J0BE49"/>
<dbReference type="SUPFAM" id="SSF81296">
    <property type="entry name" value="E set domains"/>
    <property type="match status" value="1"/>
</dbReference>
<gene>
    <name evidence="7" type="primary">LOC107219084</name>
</gene>
<dbReference type="InterPro" id="IPR005203">
    <property type="entry name" value="Hemocyanin_C"/>
</dbReference>
<name>A0A6J0BE49_NEOLC</name>
<protein>
    <submittedName>
        <fullName evidence="7">Arylphorin subunit alpha</fullName>
    </submittedName>
</protein>
<feature type="domain" description="Hemocyanin middle" evidence="3">
    <location>
        <begin position="159"/>
        <end position="428"/>
    </location>
</feature>
<dbReference type="RefSeq" id="XP_015512656.1">
    <property type="nucleotide sequence ID" value="XM_015657170.2"/>
</dbReference>
<dbReference type="InterPro" id="IPR036697">
    <property type="entry name" value="Hemocyanin_N_sf"/>
</dbReference>
<dbReference type="GeneID" id="107219084"/>
<dbReference type="KEGG" id="nlo:107219084"/>
<dbReference type="PANTHER" id="PTHR11511">
    <property type="entry name" value="LARVAL STORAGE PROTEIN/PHENOLOXIDASE"/>
    <property type="match status" value="1"/>
</dbReference>
<dbReference type="Pfam" id="PF00372">
    <property type="entry name" value="Hemocyanin_M"/>
    <property type="match status" value="1"/>
</dbReference>
<evidence type="ECO:0000256" key="2">
    <source>
        <dbReference type="SAM" id="SignalP"/>
    </source>
</evidence>
<dbReference type="GO" id="GO:0045735">
    <property type="term" value="F:nutrient reservoir activity"/>
    <property type="evidence" value="ECO:0007669"/>
    <property type="project" value="UniProtKB-KW"/>
</dbReference>
<dbReference type="OrthoDB" id="6371642at2759"/>
<accession>A0A6J0BE49</accession>
<organism evidence="7">
    <name type="scientific">Neodiprion lecontei</name>
    <name type="common">Redheaded pine sawfly</name>
    <dbReference type="NCBI Taxonomy" id="441921"/>
    <lineage>
        <taxon>Eukaryota</taxon>
        <taxon>Metazoa</taxon>
        <taxon>Ecdysozoa</taxon>
        <taxon>Arthropoda</taxon>
        <taxon>Hexapoda</taxon>
        <taxon>Insecta</taxon>
        <taxon>Pterygota</taxon>
        <taxon>Neoptera</taxon>
        <taxon>Endopterygota</taxon>
        <taxon>Hymenoptera</taxon>
        <taxon>Tenthredinoidea</taxon>
        <taxon>Diprionidae</taxon>
        <taxon>Diprioninae</taxon>
        <taxon>Neodiprion</taxon>
    </lineage>
</organism>
<proteinExistence type="predicted"/>
<keyword evidence="2" id="KW-0732">Signal</keyword>
<dbReference type="SUPFAM" id="SSF48050">
    <property type="entry name" value="Hemocyanin, N-terminal domain"/>
    <property type="match status" value="1"/>
</dbReference>
<evidence type="ECO:0000259" key="4">
    <source>
        <dbReference type="Pfam" id="PF03722"/>
    </source>
</evidence>
<dbReference type="Gene3D" id="1.20.1370.10">
    <property type="entry name" value="Hemocyanin, N-terminal domain"/>
    <property type="match status" value="1"/>
</dbReference>